<dbReference type="Proteomes" id="UP000583929">
    <property type="component" value="Unassembled WGS sequence"/>
</dbReference>
<sequence>RLTGQSASSNTHVSSVVIFDSRHSSFSLLHDVVWNVAHTHPNTSQYEKSWTWSSHTDVSACDFRKLTCSDASDPLNRSWVVVTGDSQSRFFALSLLGLAMKPQVVESVKNDLFRRHNDYRTII</sequence>
<comment type="caution">
    <text evidence="1">The sequence shown here is derived from an EMBL/GenBank/DDBJ whole genome shotgun (WGS) entry which is preliminary data.</text>
</comment>
<evidence type="ECO:0000313" key="2">
    <source>
        <dbReference type="Proteomes" id="UP000583929"/>
    </source>
</evidence>
<name>A0A7J6FU70_CANSA</name>
<evidence type="ECO:0000313" key="1">
    <source>
        <dbReference type="EMBL" id="KAF4374147.1"/>
    </source>
</evidence>
<proteinExistence type="predicted"/>
<keyword evidence="2" id="KW-1185">Reference proteome</keyword>
<reference evidence="1 2" key="1">
    <citation type="journal article" date="2020" name="bioRxiv">
        <title>Sequence and annotation of 42 cannabis genomes reveals extensive copy number variation in cannabinoid synthesis and pathogen resistance genes.</title>
        <authorList>
            <person name="Mckernan K.J."/>
            <person name="Helbert Y."/>
            <person name="Kane L.T."/>
            <person name="Ebling H."/>
            <person name="Zhang L."/>
            <person name="Liu B."/>
            <person name="Eaton Z."/>
            <person name="Mclaughlin S."/>
            <person name="Kingan S."/>
            <person name="Baybayan P."/>
            <person name="Concepcion G."/>
            <person name="Jordan M."/>
            <person name="Riva A."/>
            <person name="Barbazuk W."/>
            <person name="Harkins T."/>
        </authorList>
    </citation>
    <scope>NUCLEOTIDE SEQUENCE [LARGE SCALE GENOMIC DNA]</scope>
    <source>
        <strain evidence="2">cv. Jamaican Lion 4</strain>
        <tissue evidence="1">Leaf</tissue>
    </source>
</reference>
<organism evidence="1 2">
    <name type="scientific">Cannabis sativa</name>
    <name type="common">Hemp</name>
    <name type="synonym">Marijuana</name>
    <dbReference type="NCBI Taxonomy" id="3483"/>
    <lineage>
        <taxon>Eukaryota</taxon>
        <taxon>Viridiplantae</taxon>
        <taxon>Streptophyta</taxon>
        <taxon>Embryophyta</taxon>
        <taxon>Tracheophyta</taxon>
        <taxon>Spermatophyta</taxon>
        <taxon>Magnoliopsida</taxon>
        <taxon>eudicotyledons</taxon>
        <taxon>Gunneridae</taxon>
        <taxon>Pentapetalae</taxon>
        <taxon>rosids</taxon>
        <taxon>fabids</taxon>
        <taxon>Rosales</taxon>
        <taxon>Cannabaceae</taxon>
        <taxon>Cannabis</taxon>
    </lineage>
</organism>
<protein>
    <submittedName>
        <fullName evidence="1">Uncharacterized protein</fullName>
    </submittedName>
</protein>
<feature type="non-terminal residue" evidence="1">
    <location>
        <position position="1"/>
    </location>
</feature>
<accession>A0A7J6FU70</accession>
<dbReference type="EMBL" id="JAATIQ010000172">
    <property type="protein sequence ID" value="KAF4374147.1"/>
    <property type="molecule type" value="Genomic_DNA"/>
</dbReference>
<dbReference type="AlphaFoldDB" id="A0A7J6FU70"/>
<gene>
    <name evidence="1" type="ORF">G4B88_020539</name>
</gene>